<keyword evidence="2" id="KW-0805">Transcription regulation</keyword>
<dbReference type="InterPro" id="IPR036390">
    <property type="entry name" value="WH_DNA-bd_sf"/>
</dbReference>
<dbReference type="SUPFAM" id="SSF46785">
    <property type="entry name" value="Winged helix' DNA-binding domain"/>
    <property type="match status" value="1"/>
</dbReference>
<keyword evidence="3" id="KW-0238">DNA-binding</keyword>
<sequence length="125" mass="14872">MKTLTGKEEEVMGFFWEKGPLFVRQIVELYEEPRPHFNTLSTIVRGLEEKGYLSHTAFGNTYRYFPVVSREEFKRRTLKGVISKYFNNSYLDVVSSLVKEEELSLDELKELVRRVEEADREKERK</sequence>
<evidence type="ECO:0000256" key="5">
    <source>
        <dbReference type="SAM" id="Coils"/>
    </source>
</evidence>
<proteinExistence type="inferred from homology"/>
<dbReference type="Gene3D" id="1.10.4040.10">
    <property type="entry name" value="Penicillinase repressor domain"/>
    <property type="match status" value="1"/>
</dbReference>
<dbReference type="GO" id="GO:0003677">
    <property type="term" value="F:DNA binding"/>
    <property type="evidence" value="ECO:0007669"/>
    <property type="project" value="UniProtKB-KW"/>
</dbReference>
<evidence type="ECO:0000256" key="4">
    <source>
        <dbReference type="ARBA" id="ARBA00023163"/>
    </source>
</evidence>
<evidence type="ECO:0000256" key="3">
    <source>
        <dbReference type="ARBA" id="ARBA00023125"/>
    </source>
</evidence>
<dbReference type="Gene3D" id="1.10.10.10">
    <property type="entry name" value="Winged helix-like DNA-binding domain superfamily/Winged helix DNA-binding domain"/>
    <property type="match status" value="1"/>
</dbReference>
<accession>A0A948TM79</accession>
<dbReference type="EMBL" id="JAHLFJ010000046">
    <property type="protein sequence ID" value="MBU3855874.1"/>
    <property type="molecule type" value="Genomic_DNA"/>
</dbReference>
<gene>
    <name evidence="6" type="ORF">H9928_04845</name>
</gene>
<dbReference type="GO" id="GO:0045892">
    <property type="term" value="P:negative regulation of DNA-templated transcription"/>
    <property type="evidence" value="ECO:0007669"/>
    <property type="project" value="InterPro"/>
</dbReference>
<feature type="coiled-coil region" evidence="5">
    <location>
        <begin position="98"/>
        <end position="125"/>
    </location>
</feature>
<protein>
    <submittedName>
        <fullName evidence="6">BlaI/MecI/CopY family transcriptional regulator</fullName>
    </submittedName>
</protein>
<dbReference type="Pfam" id="PF03965">
    <property type="entry name" value="Penicillinase_R"/>
    <property type="match status" value="1"/>
</dbReference>
<evidence type="ECO:0000313" key="6">
    <source>
        <dbReference type="EMBL" id="MBU3855874.1"/>
    </source>
</evidence>
<evidence type="ECO:0000256" key="2">
    <source>
        <dbReference type="ARBA" id="ARBA00023015"/>
    </source>
</evidence>
<comment type="similarity">
    <text evidence="1">Belongs to the BlaI transcriptional regulatory family.</text>
</comment>
<dbReference type="Proteomes" id="UP000784286">
    <property type="component" value="Unassembled WGS sequence"/>
</dbReference>
<dbReference type="AlphaFoldDB" id="A0A948TM79"/>
<dbReference type="InterPro" id="IPR005650">
    <property type="entry name" value="BlaI_family"/>
</dbReference>
<reference evidence="6" key="1">
    <citation type="journal article" date="2021" name="PeerJ">
        <title>Extensive microbial diversity within the chicken gut microbiome revealed by metagenomics and culture.</title>
        <authorList>
            <person name="Gilroy R."/>
            <person name="Ravi A."/>
            <person name="Getino M."/>
            <person name="Pursley I."/>
            <person name="Horton D.L."/>
            <person name="Alikhan N.F."/>
            <person name="Baker D."/>
            <person name="Gharbi K."/>
            <person name="Hall N."/>
            <person name="Watson M."/>
            <person name="Adriaenssens E.M."/>
            <person name="Foster-Nyarko E."/>
            <person name="Jarju S."/>
            <person name="Secka A."/>
            <person name="Antonio M."/>
            <person name="Oren A."/>
            <person name="Chaudhuri R.R."/>
            <person name="La Ragione R."/>
            <person name="Hildebrand F."/>
            <person name="Pallen M.J."/>
        </authorList>
    </citation>
    <scope>NUCLEOTIDE SEQUENCE</scope>
    <source>
        <strain evidence="6">8470</strain>
    </source>
</reference>
<evidence type="ECO:0000256" key="1">
    <source>
        <dbReference type="ARBA" id="ARBA00011046"/>
    </source>
</evidence>
<comment type="caution">
    <text evidence="6">The sequence shown here is derived from an EMBL/GenBank/DDBJ whole genome shotgun (WGS) entry which is preliminary data.</text>
</comment>
<organism evidence="6 7">
    <name type="scientific">Candidatus Phocaeicola excrementipullorum</name>
    <dbReference type="NCBI Taxonomy" id="2838731"/>
    <lineage>
        <taxon>Bacteria</taxon>
        <taxon>Pseudomonadati</taxon>
        <taxon>Bacteroidota</taxon>
        <taxon>Bacteroidia</taxon>
        <taxon>Bacteroidales</taxon>
        <taxon>Bacteroidaceae</taxon>
        <taxon>Phocaeicola</taxon>
    </lineage>
</organism>
<keyword evidence="5" id="KW-0175">Coiled coil</keyword>
<reference evidence="6" key="2">
    <citation type="submission" date="2021-04" db="EMBL/GenBank/DDBJ databases">
        <authorList>
            <person name="Gilroy R."/>
        </authorList>
    </citation>
    <scope>NUCLEOTIDE SEQUENCE</scope>
    <source>
        <strain evidence="6">8470</strain>
    </source>
</reference>
<keyword evidence="4" id="KW-0804">Transcription</keyword>
<name>A0A948TM79_9BACT</name>
<evidence type="ECO:0000313" key="7">
    <source>
        <dbReference type="Proteomes" id="UP000784286"/>
    </source>
</evidence>
<dbReference type="PIRSF" id="PIRSF019455">
    <property type="entry name" value="CopR_AtkY"/>
    <property type="match status" value="1"/>
</dbReference>
<dbReference type="InterPro" id="IPR036388">
    <property type="entry name" value="WH-like_DNA-bd_sf"/>
</dbReference>